<evidence type="ECO:0000259" key="2">
    <source>
        <dbReference type="PROSITE" id="PS50943"/>
    </source>
</evidence>
<dbReference type="EMBL" id="CP042593">
    <property type="protein sequence ID" value="QED46008.1"/>
    <property type="molecule type" value="Genomic_DNA"/>
</dbReference>
<dbReference type="CDD" id="cd00093">
    <property type="entry name" value="HTH_XRE"/>
    <property type="match status" value="1"/>
</dbReference>
<dbReference type="GO" id="GO:0005829">
    <property type="term" value="C:cytosol"/>
    <property type="evidence" value="ECO:0007669"/>
    <property type="project" value="TreeGrafter"/>
</dbReference>
<keyword evidence="1" id="KW-0238">DNA-binding</keyword>
<proteinExistence type="predicted"/>
<dbReference type="PROSITE" id="PS50943">
    <property type="entry name" value="HTH_CROC1"/>
    <property type="match status" value="1"/>
</dbReference>
<accession>A0A5B8YZK9</accession>
<dbReference type="Gene3D" id="1.10.260.40">
    <property type="entry name" value="lambda repressor-like DNA-binding domains"/>
    <property type="match status" value="1"/>
</dbReference>
<dbReference type="InterPro" id="IPR001387">
    <property type="entry name" value="Cro/C1-type_HTH"/>
</dbReference>
<dbReference type="Proteomes" id="UP000321555">
    <property type="component" value="Chromosome"/>
</dbReference>
<dbReference type="SUPFAM" id="SSF47413">
    <property type="entry name" value="lambda repressor-like DNA-binding domains"/>
    <property type="match status" value="1"/>
</dbReference>
<evidence type="ECO:0000313" key="4">
    <source>
        <dbReference type="Proteomes" id="UP000321555"/>
    </source>
</evidence>
<evidence type="ECO:0000256" key="1">
    <source>
        <dbReference type="ARBA" id="ARBA00023125"/>
    </source>
</evidence>
<name>A0A5B8YZK9_CYTDA</name>
<dbReference type="RefSeq" id="WP_082625400.1">
    <property type="nucleotide sequence ID" value="NZ_CP042593.1"/>
</dbReference>
<keyword evidence="4" id="KW-1185">Reference proteome</keyword>
<dbReference type="GO" id="GO:0003700">
    <property type="term" value="F:DNA-binding transcription factor activity"/>
    <property type="evidence" value="ECO:0007669"/>
    <property type="project" value="TreeGrafter"/>
</dbReference>
<sequence length="184" mass="20993">MSYIGENIKRYRKKKGLTIKELSELCKTSISGISQIESGKRDVTFGLVLKIADALDMDISELVAAPDKVPFEHHIQMAINFEDFTIVMGHSSRTYAEFYSWGAVFDLSNEKVIEVLEFSSNTEIITITDFVNEILLSHISEQRLAILAGYININDTYEKIKENGVTWDDFKSLILEYHKTNTNK</sequence>
<evidence type="ECO:0000313" key="3">
    <source>
        <dbReference type="EMBL" id="QED46008.1"/>
    </source>
</evidence>
<organism evidence="3 4">
    <name type="scientific">Cytobacillus dafuensis</name>
    <name type="common">Bacillus dafuensis</name>
    <dbReference type="NCBI Taxonomy" id="1742359"/>
    <lineage>
        <taxon>Bacteria</taxon>
        <taxon>Bacillati</taxon>
        <taxon>Bacillota</taxon>
        <taxon>Bacilli</taxon>
        <taxon>Bacillales</taxon>
        <taxon>Bacillaceae</taxon>
        <taxon>Cytobacillus</taxon>
    </lineage>
</organism>
<dbReference type="SMART" id="SM00530">
    <property type="entry name" value="HTH_XRE"/>
    <property type="match status" value="1"/>
</dbReference>
<reference evidence="4" key="1">
    <citation type="submission" date="2019-08" db="EMBL/GenBank/DDBJ databases">
        <authorList>
            <person name="Zheng X."/>
        </authorList>
    </citation>
    <scope>NUCLEOTIDE SEQUENCE [LARGE SCALE GENOMIC DNA]</scope>
    <source>
        <strain evidence="4">FJAT-25496</strain>
    </source>
</reference>
<dbReference type="OrthoDB" id="9812960at2"/>
<gene>
    <name evidence="3" type="ORF">FSZ17_01080</name>
</gene>
<dbReference type="InterPro" id="IPR050807">
    <property type="entry name" value="TransReg_Diox_bact_type"/>
</dbReference>
<dbReference type="Pfam" id="PF01381">
    <property type="entry name" value="HTH_3"/>
    <property type="match status" value="1"/>
</dbReference>
<protein>
    <submittedName>
        <fullName evidence="3">Helix-turn-helix transcriptional regulator</fullName>
    </submittedName>
</protein>
<dbReference type="InterPro" id="IPR010982">
    <property type="entry name" value="Lambda_DNA-bd_dom_sf"/>
</dbReference>
<dbReference type="PANTHER" id="PTHR46797">
    <property type="entry name" value="HTH-TYPE TRANSCRIPTIONAL REGULATOR"/>
    <property type="match status" value="1"/>
</dbReference>
<dbReference type="KEGG" id="bda:FSZ17_01080"/>
<dbReference type="STRING" id="1742359.GCA_001439625_01026"/>
<dbReference type="AlphaFoldDB" id="A0A5B8YZK9"/>
<feature type="domain" description="HTH cro/C1-type" evidence="2">
    <location>
        <begin position="8"/>
        <end position="62"/>
    </location>
</feature>
<dbReference type="GO" id="GO:0003677">
    <property type="term" value="F:DNA binding"/>
    <property type="evidence" value="ECO:0007669"/>
    <property type="project" value="UniProtKB-KW"/>
</dbReference>
<dbReference type="PANTHER" id="PTHR46797:SF1">
    <property type="entry name" value="METHYLPHOSPHONATE SYNTHASE"/>
    <property type="match status" value="1"/>
</dbReference>